<proteinExistence type="predicted"/>
<gene>
    <name evidence="2" type="ORF">COW80_00665</name>
</gene>
<dbReference type="AlphaFoldDB" id="A0A2H0E1Q5"/>
<name>A0A2H0E1Q5_9BACT</name>
<reference evidence="2 3" key="1">
    <citation type="submission" date="2017-09" db="EMBL/GenBank/DDBJ databases">
        <title>Depth-based differentiation of microbial function through sediment-hosted aquifers and enrichment of novel symbionts in the deep terrestrial subsurface.</title>
        <authorList>
            <person name="Probst A.J."/>
            <person name="Ladd B."/>
            <person name="Jarett J.K."/>
            <person name="Geller-Mcgrath D.E."/>
            <person name="Sieber C.M."/>
            <person name="Emerson J.B."/>
            <person name="Anantharaman K."/>
            <person name="Thomas B.C."/>
            <person name="Malmstrom R."/>
            <person name="Stieglmeier M."/>
            <person name="Klingl A."/>
            <person name="Woyke T."/>
            <person name="Ryan C.M."/>
            <person name="Banfield J.F."/>
        </authorList>
    </citation>
    <scope>NUCLEOTIDE SEQUENCE [LARGE SCALE GENOMIC DNA]</scope>
    <source>
        <strain evidence="2">CG22_combo_CG10-13_8_21_14_all_01_47_9</strain>
    </source>
</reference>
<keyword evidence="1" id="KW-0812">Transmembrane</keyword>
<comment type="caution">
    <text evidence="2">The sequence shown here is derived from an EMBL/GenBank/DDBJ whole genome shotgun (WGS) entry which is preliminary data.</text>
</comment>
<keyword evidence="1" id="KW-0472">Membrane</keyword>
<dbReference type="Proteomes" id="UP000229981">
    <property type="component" value="Unassembled WGS sequence"/>
</dbReference>
<protein>
    <submittedName>
        <fullName evidence="2">Uncharacterized protein</fullName>
    </submittedName>
</protein>
<sequence>MKFFVKKLPINKNILLVVCVFVFNRFATRLFLPLISAQHIVTILGLIYGYFIYWLLKLRGANKGTSLNTGIVAFLISQASLFIVIEVMLFVLLSFYPF</sequence>
<dbReference type="EMBL" id="PCTU01000017">
    <property type="protein sequence ID" value="PIP88362.1"/>
    <property type="molecule type" value="Genomic_DNA"/>
</dbReference>
<evidence type="ECO:0000313" key="2">
    <source>
        <dbReference type="EMBL" id="PIP88362.1"/>
    </source>
</evidence>
<evidence type="ECO:0000313" key="3">
    <source>
        <dbReference type="Proteomes" id="UP000229981"/>
    </source>
</evidence>
<keyword evidence="1" id="KW-1133">Transmembrane helix</keyword>
<organism evidence="2 3">
    <name type="scientific">Candidatus Beckwithbacteria bacterium CG22_combo_CG10-13_8_21_14_all_01_47_9</name>
    <dbReference type="NCBI Taxonomy" id="1974496"/>
    <lineage>
        <taxon>Bacteria</taxon>
        <taxon>Candidatus Beckwithiibacteriota</taxon>
    </lineage>
</organism>
<accession>A0A2H0E1Q5</accession>
<evidence type="ECO:0000256" key="1">
    <source>
        <dbReference type="SAM" id="Phobius"/>
    </source>
</evidence>
<feature type="transmembrane region" description="Helical" evidence="1">
    <location>
        <begin position="68"/>
        <end position="96"/>
    </location>
</feature>
<feature type="non-terminal residue" evidence="2">
    <location>
        <position position="98"/>
    </location>
</feature>
<feature type="transmembrane region" description="Helical" evidence="1">
    <location>
        <begin position="37"/>
        <end position="56"/>
    </location>
</feature>